<gene>
    <name evidence="5" type="ORF">PYW07_005236</name>
</gene>
<dbReference type="SMART" id="SM00248">
    <property type="entry name" value="ANK"/>
    <property type="match status" value="4"/>
</dbReference>
<dbReference type="EMBL" id="JARGEI010000021">
    <property type="protein sequence ID" value="KAJ8712394.1"/>
    <property type="molecule type" value="Genomic_DNA"/>
</dbReference>
<evidence type="ECO:0000313" key="6">
    <source>
        <dbReference type="Proteomes" id="UP001231518"/>
    </source>
</evidence>
<reference evidence="5" key="1">
    <citation type="submission" date="2023-03" db="EMBL/GenBank/DDBJ databases">
        <title>Chromosome-level genomes of two armyworms, Mythimna separata and Mythimna loreyi, provide insights into the biosynthesis and reception of sex pheromones.</title>
        <authorList>
            <person name="Zhao H."/>
        </authorList>
    </citation>
    <scope>NUCLEOTIDE SEQUENCE</scope>
    <source>
        <strain evidence="5">BeijingLab</strain>
        <tissue evidence="5">Pupa</tissue>
    </source>
</reference>
<dbReference type="Pfam" id="PF12796">
    <property type="entry name" value="Ank_2"/>
    <property type="match status" value="1"/>
</dbReference>
<name>A0AAD7YE00_MYTSE</name>
<feature type="repeat" description="ANK" evidence="3">
    <location>
        <begin position="324"/>
        <end position="356"/>
    </location>
</feature>
<feature type="repeat" description="ANK" evidence="3">
    <location>
        <begin position="464"/>
        <end position="496"/>
    </location>
</feature>
<accession>A0AAD7YE00</accession>
<feature type="region of interest" description="Disordered" evidence="4">
    <location>
        <begin position="1"/>
        <end position="47"/>
    </location>
</feature>
<keyword evidence="1" id="KW-0677">Repeat</keyword>
<evidence type="ECO:0000256" key="3">
    <source>
        <dbReference type="PROSITE-ProRule" id="PRU00023"/>
    </source>
</evidence>
<dbReference type="Proteomes" id="UP001231518">
    <property type="component" value="Chromosome 17"/>
</dbReference>
<dbReference type="PROSITE" id="PS50297">
    <property type="entry name" value="ANK_REP_REGION"/>
    <property type="match status" value="2"/>
</dbReference>
<feature type="repeat" description="ANK" evidence="3">
    <location>
        <begin position="357"/>
        <end position="389"/>
    </location>
</feature>
<organism evidence="5 6">
    <name type="scientific">Mythimna separata</name>
    <name type="common">Oriental armyworm</name>
    <name type="synonym">Pseudaletia separata</name>
    <dbReference type="NCBI Taxonomy" id="271217"/>
    <lineage>
        <taxon>Eukaryota</taxon>
        <taxon>Metazoa</taxon>
        <taxon>Ecdysozoa</taxon>
        <taxon>Arthropoda</taxon>
        <taxon>Hexapoda</taxon>
        <taxon>Insecta</taxon>
        <taxon>Pterygota</taxon>
        <taxon>Neoptera</taxon>
        <taxon>Endopterygota</taxon>
        <taxon>Lepidoptera</taxon>
        <taxon>Glossata</taxon>
        <taxon>Ditrysia</taxon>
        <taxon>Noctuoidea</taxon>
        <taxon>Noctuidae</taxon>
        <taxon>Noctuinae</taxon>
        <taxon>Hadenini</taxon>
        <taxon>Mythimna</taxon>
    </lineage>
</organism>
<dbReference type="AlphaFoldDB" id="A0AAD7YE00"/>
<dbReference type="PANTHER" id="PTHR24171:SF9">
    <property type="entry name" value="ANKYRIN REPEAT DOMAIN-CONTAINING PROTEIN 39"/>
    <property type="match status" value="1"/>
</dbReference>
<dbReference type="InterPro" id="IPR002110">
    <property type="entry name" value="Ankyrin_rpt"/>
</dbReference>
<sequence>MKSNIHNNSISINDSTAEASHKDAVTSTESHPSLDVEHIEPTHPTATNSPPTYASFYWLINYIKMFISRLANDVYTSFMSSWFPSRVLMPPHVQHLIQVQDMLRAERESHTVTYSSEDEACTHCTSKDLGYLANDREPMFVIVDSSCDSNPSSKELLVESRFHTRDPDVKRHFNKNVKPVDVPSTSRDHGNDLLPPLLMESDSTDEMQMFDINLQSDDDLLSSADSDCDSDSVVMSYLKNKDSFLDLEGTLMSTKKKASLLDKLSEDSQAASAPSYLGGGSSTSLLYEYIDVFDPKRVSFVKIQTFTKDEEHKERLKKAIEFLHLDNNLLIAAELGDENMIRLLIEQGIDINGMDHIGRNALHFAVSSGNEEAVAALLAAGVDPNVKDNLGMTPLSLCLMRSPSLRLASLLIDHGALIVPRIRPMDTGLFLQFVMMCVPTKEEEKILHLLVEKGAIINDREAPGGRQALHFAAMSNNIPLINVLVELGANLFAVNHRNQTPKQVAATFHCREAYNLLDQFEQIAAFID</sequence>
<dbReference type="PANTHER" id="PTHR24171">
    <property type="entry name" value="ANKYRIN REPEAT DOMAIN-CONTAINING PROTEIN 39-RELATED"/>
    <property type="match status" value="1"/>
</dbReference>
<keyword evidence="6" id="KW-1185">Reference proteome</keyword>
<evidence type="ECO:0000313" key="5">
    <source>
        <dbReference type="EMBL" id="KAJ8712394.1"/>
    </source>
</evidence>
<proteinExistence type="predicted"/>
<evidence type="ECO:0000256" key="4">
    <source>
        <dbReference type="SAM" id="MobiDB-lite"/>
    </source>
</evidence>
<keyword evidence="2 3" id="KW-0040">ANK repeat</keyword>
<evidence type="ECO:0000256" key="1">
    <source>
        <dbReference type="ARBA" id="ARBA00022737"/>
    </source>
</evidence>
<dbReference type="PROSITE" id="PS50088">
    <property type="entry name" value="ANK_REPEAT"/>
    <property type="match status" value="3"/>
</dbReference>
<feature type="compositionally biased region" description="Low complexity" evidence="4">
    <location>
        <begin position="1"/>
        <end position="15"/>
    </location>
</feature>
<dbReference type="Pfam" id="PF13637">
    <property type="entry name" value="Ank_4"/>
    <property type="match status" value="1"/>
</dbReference>
<protein>
    <submittedName>
        <fullName evidence="5">Uncharacterized protein</fullName>
    </submittedName>
</protein>
<evidence type="ECO:0000256" key="2">
    <source>
        <dbReference type="ARBA" id="ARBA00023043"/>
    </source>
</evidence>
<dbReference type="SUPFAM" id="SSF48403">
    <property type="entry name" value="Ankyrin repeat"/>
    <property type="match status" value="1"/>
</dbReference>
<comment type="caution">
    <text evidence="5">The sequence shown here is derived from an EMBL/GenBank/DDBJ whole genome shotgun (WGS) entry which is preliminary data.</text>
</comment>
<dbReference type="InterPro" id="IPR036770">
    <property type="entry name" value="Ankyrin_rpt-contain_sf"/>
</dbReference>
<dbReference type="Gene3D" id="1.25.40.20">
    <property type="entry name" value="Ankyrin repeat-containing domain"/>
    <property type="match status" value="2"/>
</dbReference>
<feature type="compositionally biased region" description="Basic and acidic residues" evidence="4">
    <location>
        <begin position="32"/>
        <end position="41"/>
    </location>
</feature>